<keyword evidence="10 13" id="KW-0472">Membrane</keyword>
<feature type="transmembrane region" description="Helical" evidence="13">
    <location>
        <begin position="63"/>
        <end position="80"/>
    </location>
</feature>
<evidence type="ECO:0000256" key="6">
    <source>
        <dbReference type="ARBA" id="ARBA00022826"/>
    </source>
</evidence>
<evidence type="ECO:0000256" key="8">
    <source>
        <dbReference type="ARBA" id="ARBA00022989"/>
    </source>
</evidence>
<evidence type="ECO:0000256" key="5">
    <source>
        <dbReference type="ARBA" id="ARBA00022692"/>
    </source>
</evidence>
<dbReference type="GO" id="GO:0005267">
    <property type="term" value="F:potassium channel activity"/>
    <property type="evidence" value="ECO:0007669"/>
    <property type="project" value="UniProtKB-KW"/>
</dbReference>
<accession>A0A1Y5T052</accession>
<evidence type="ECO:0000256" key="1">
    <source>
        <dbReference type="ARBA" id="ARBA00004141"/>
    </source>
</evidence>
<gene>
    <name evidence="14" type="ORF">ROA7023_02300</name>
</gene>
<feature type="transmembrane region" description="Helical" evidence="13">
    <location>
        <begin position="171"/>
        <end position="198"/>
    </location>
</feature>
<feature type="transmembrane region" description="Helical" evidence="13">
    <location>
        <begin position="92"/>
        <end position="111"/>
    </location>
</feature>
<sequence>MQTADRPADQTPGLPSGIPKERVAGLFDGIVAITATLLTLEFAVPDSGGPLTADLLVTTGKSVIHWAISFIMVAVIWNEFHFVFAHSRRWDSGLLLVTFGQMALISLVPFAAELVGENPTSLIAALIFSGIMGANGLLVSANIYVLQRKDHLHAFECAHAALARRRRAQMLIYPACLVISVTAAILHDPIIGILVWALCPLALAGHVRHAARTSVTPQPNSEVAI</sequence>
<keyword evidence="15" id="KW-1185">Reference proteome</keyword>
<name>A0A1Y5T052_9RHOB</name>
<evidence type="ECO:0000256" key="7">
    <source>
        <dbReference type="ARBA" id="ARBA00022958"/>
    </source>
</evidence>
<keyword evidence="4" id="KW-0633">Potassium transport</keyword>
<keyword evidence="7" id="KW-0630">Potassium</keyword>
<evidence type="ECO:0000313" key="14">
    <source>
        <dbReference type="EMBL" id="SLN52118.1"/>
    </source>
</evidence>
<proteinExistence type="inferred from homology"/>
<dbReference type="GO" id="GO:0015252">
    <property type="term" value="F:proton channel activity"/>
    <property type="evidence" value="ECO:0007669"/>
    <property type="project" value="InterPro"/>
</dbReference>
<evidence type="ECO:0000256" key="2">
    <source>
        <dbReference type="ARBA" id="ARBA00006920"/>
    </source>
</evidence>
<evidence type="ECO:0000256" key="9">
    <source>
        <dbReference type="ARBA" id="ARBA00023065"/>
    </source>
</evidence>
<keyword evidence="3" id="KW-0813">Transport</keyword>
<dbReference type="Proteomes" id="UP000193900">
    <property type="component" value="Unassembled WGS sequence"/>
</dbReference>
<keyword evidence="6" id="KW-0631">Potassium channel</keyword>
<dbReference type="InterPro" id="IPR010617">
    <property type="entry name" value="TMEM175-like"/>
</dbReference>
<evidence type="ECO:0000256" key="12">
    <source>
        <dbReference type="ARBA" id="ARBA00034430"/>
    </source>
</evidence>
<evidence type="ECO:0000256" key="10">
    <source>
        <dbReference type="ARBA" id="ARBA00023136"/>
    </source>
</evidence>
<dbReference type="AlphaFoldDB" id="A0A1Y5T052"/>
<dbReference type="RefSeq" id="WP_159458488.1">
    <property type="nucleotide sequence ID" value="NZ_FWFZ01000010.1"/>
</dbReference>
<dbReference type="GO" id="GO:0016020">
    <property type="term" value="C:membrane"/>
    <property type="evidence" value="ECO:0007669"/>
    <property type="project" value="UniProtKB-SubCell"/>
</dbReference>
<feature type="transmembrane region" description="Helical" evidence="13">
    <location>
        <begin position="123"/>
        <end position="146"/>
    </location>
</feature>
<dbReference type="EMBL" id="FWFZ01000010">
    <property type="protein sequence ID" value="SLN52118.1"/>
    <property type="molecule type" value="Genomic_DNA"/>
</dbReference>
<keyword evidence="5 13" id="KW-0812">Transmembrane</keyword>
<protein>
    <recommendedName>
        <fullName evidence="16">DUF1211 domain-containing protein</fullName>
    </recommendedName>
</protein>
<dbReference type="Pfam" id="PF06736">
    <property type="entry name" value="TMEM175"/>
    <property type="match status" value="1"/>
</dbReference>
<organism evidence="14 15">
    <name type="scientific">Roseisalinus antarcticus</name>
    <dbReference type="NCBI Taxonomy" id="254357"/>
    <lineage>
        <taxon>Bacteria</taxon>
        <taxon>Pseudomonadati</taxon>
        <taxon>Pseudomonadota</taxon>
        <taxon>Alphaproteobacteria</taxon>
        <taxon>Rhodobacterales</taxon>
        <taxon>Roseobacteraceae</taxon>
        <taxon>Roseisalinus</taxon>
    </lineage>
</organism>
<evidence type="ECO:0000256" key="3">
    <source>
        <dbReference type="ARBA" id="ARBA00022448"/>
    </source>
</evidence>
<feature type="transmembrane region" description="Helical" evidence="13">
    <location>
        <begin position="23"/>
        <end position="43"/>
    </location>
</feature>
<evidence type="ECO:0000256" key="13">
    <source>
        <dbReference type="SAM" id="Phobius"/>
    </source>
</evidence>
<dbReference type="OrthoDB" id="7626281at2"/>
<keyword evidence="8 13" id="KW-1133">Transmembrane helix</keyword>
<comment type="catalytic activity">
    <reaction evidence="12">
        <text>K(+)(in) = K(+)(out)</text>
        <dbReference type="Rhea" id="RHEA:29463"/>
        <dbReference type="ChEBI" id="CHEBI:29103"/>
    </reaction>
</comment>
<reference evidence="14 15" key="1">
    <citation type="submission" date="2017-03" db="EMBL/GenBank/DDBJ databases">
        <authorList>
            <person name="Afonso C.L."/>
            <person name="Miller P.J."/>
            <person name="Scott M.A."/>
            <person name="Spackman E."/>
            <person name="Goraichik I."/>
            <person name="Dimitrov K.M."/>
            <person name="Suarez D.L."/>
            <person name="Swayne D.E."/>
        </authorList>
    </citation>
    <scope>NUCLEOTIDE SEQUENCE [LARGE SCALE GENOMIC DNA]</scope>
    <source>
        <strain evidence="14 15">CECT 7023</strain>
    </source>
</reference>
<keyword evidence="9" id="KW-0406">Ion transport</keyword>
<evidence type="ECO:0000256" key="11">
    <source>
        <dbReference type="ARBA" id="ARBA00023303"/>
    </source>
</evidence>
<evidence type="ECO:0000313" key="15">
    <source>
        <dbReference type="Proteomes" id="UP000193900"/>
    </source>
</evidence>
<comment type="similarity">
    <text evidence="2">Belongs to the TMEM175 family.</text>
</comment>
<keyword evidence="11" id="KW-0407">Ion channel</keyword>
<comment type="subcellular location">
    <subcellularLocation>
        <location evidence="1">Membrane</location>
        <topology evidence="1">Multi-pass membrane protein</topology>
    </subcellularLocation>
</comment>
<evidence type="ECO:0000256" key="4">
    <source>
        <dbReference type="ARBA" id="ARBA00022538"/>
    </source>
</evidence>
<evidence type="ECO:0008006" key="16">
    <source>
        <dbReference type="Google" id="ProtNLM"/>
    </source>
</evidence>